<sequence>MAEQKIKLVILTLSAGGIGGGLERMETLLFRRLDRDIFEPVIVVMNDPVPGEIAYDESIPYEFTGTANRFGSLLKLIRDADIVTFNGGFDPLVCEATA</sequence>
<dbReference type="AlphaFoldDB" id="A0A3B1C2V6"/>
<gene>
    <name evidence="1" type="ORF">MNBD_NITROSPINAE04-2506</name>
</gene>
<reference evidence="1" key="1">
    <citation type="submission" date="2018-06" db="EMBL/GenBank/DDBJ databases">
        <authorList>
            <person name="Zhirakovskaya E."/>
        </authorList>
    </citation>
    <scope>NUCLEOTIDE SEQUENCE</scope>
</reference>
<dbReference type="EMBL" id="UOGA01000279">
    <property type="protein sequence ID" value="VAX24836.1"/>
    <property type="molecule type" value="Genomic_DNA"/>
</dbReference>
<protein>
    <submittedName>
        <fullName evidence="1">Uncharacterized protein</fullName>
    </submittedName>
</protein>
<organism evidence="1">
    <name type="scientific">hydrothermal vent metagenome</name>
    <dbReference type="NCBI Taxonomy" id="652676"/>
    <lineage>
        <taxon>unclassified sequences</taxon>
        <taxon>metagenomes</taxon>
        <taxon>ecological metagenomes</taxon>
    </lineage>
</organism>
<evidence type="ECO:0000313" key="1">
    <source>
        <dbReference type="EMBL" id="VAX24836.1"/>
    </source>
</evidence>
<accession>A0A3B1C2V6</accession>
<feature type="non-terminal residue" evidence="1">
    <location>
        <position position="98"/>
    </location>
</feature>
<proteinExistence type="predicted"/>
<name>A0A3B1C2V6_9ZZZZ</name>